<keyword evidence="1" id="KW-0418">Kinase</keyword>
<dbReference type="Proteomes" id="UP000439903">
    <property type="component" value="Unassembled WGS sequence"/>
</dbReference>
<organism evidence="1 2">
    <name type="scientific">Gigaspora margarita</name>
    <dbReference type="NCBI Taxonomy" id="4874"/>
    <lineage>
        <taxon>Eukaryota</taxon>
        <taxon>Fungi</taxon>
        <taxon>Fungi incertae sedis</taxon>
        <taxon>Mucoromycota</taxon>
        <taxon>Glomeromycotina</taxon>
        <taxon>Glomeromycetes</taxon>
        <taxon>Diversisporales</taxon>
        <taxon>Gigasporaceae</taxon>
        <taxon>Gigaspora</taxon>
    </lineage>
</organism>
<reference evidence="1 2" key="1">
    <citation type="journal article" date="2019" name="Environ. Microbiol.">
        <title>At the nexus of three kingdoms: the genome of the mycorrhizal fungus Gigaspora margarita provides insights into plant, endobacterial and fungal interactions.</title>
        <authorList>
            <person name="Venice F."/>
            <person name="Ghignone S."/>
            <person name="Salvioli di Fossalunga A."/>
            <person name="Amselem J."/>
            <person name="Novero M."/>
            <person name="Xianan X."/>
            <person name="Sedzielewska Toro K."/>
            <person name="Morin E."/>
            <person name="Lipzen A."/>
            <person name="Grigoriev I.V."/>
            <person name="Henrissat B."/>
            <person name="Martin F.M."/>
            <person name="Bonfante P."/>
        </authorList>
    </citation>
    <scope>NUCLEOTIDE SEQUENCE [LARGE SCALE GENOMIC DNA]</scope>
    <source>
        <strain evidence="1 2">BEG34</strain>
    </source>
</reference>
<dbReference type="InterPro" id="IPR036537">
    <property type="entry name" value="Adaptor_Cbl_N_dom_sf"/>
</dbReference>
<sequence length="85" mass="9910">MDIYQTAELNKRICDVLLDRVGAAEAVVRNLDIRRDDNRPFFNERNYIAFRGFIGAEKESSLREDAEALKQNHKINIIRGVIEKF</sequence>
<name>A0A8H3X6A0_GIGMA</name>
<dbReference type="EMBL" id="WTPW01001775">
    <property type="protein sequence ID" value="KAF0415459.1"/>
    <property type="molecule type" value="Genomic_DNA"/>
</dbReference>
<keyword evidence="2" id="KW-1185">Reference proteome</keyword>
<accession>A0A8H3X6A0</accession>
<proteinExistence type="predicted"/>
<dbReference type="Gene3D" id="1.20.930.20">
    <property type="entry name" value="Adaptor protein Cbl, N-terminal domain"/>
    <property type="match status" value="1"/>
</dbReference>
<keyword evidence="1" id="KW-0808">Transferase</keyword>
<protein>
    <submittedName>
        <fullName evidence="1">Kinase-like protein</fullName>
    </submittedName>
</protein>
<evidence type="ECO:0000313" key="1">
    <source>
        <dbReference type="EMBL" id="KAF0415459.1"/>
    </source>
</evidence>
<comment type="caution">
    <text evidence="1">The sequence shown here is derived from an EMBL/GenBank/DDBJ whole genome shotgun (WGS) entry which is preliminary data.</text>
</comment>
<dbReference type="AlphaFoldDB" id="A0A8H3X6A0"/>
<evidence type="ECO:0000313" key="2">
    <source>
        <dbReference type="Proteomes" id="UP000439903"/>
    </source>
</evidence>
<dbReference type="GO" id="GO:0007166">
    <property type="term" value="P:cell surface receptor signaling pathway"/>
    <property type="evidence" value="ECO:0007669"/>
    <property type="project" value="InterPro"/>
</dbReference>
<dbReference type="GO" id="GO:0016301">
    <property type="term" value="F:kinase activity"/>
    <property type="evidence" value="ECO:0007669"/>
    <property type="project" value="UniProtKB-KW"/>
</dbReference>
<gene>
    <name evidence="1" type="ORF">F8M41_007631</name>
</gene>